<evidence type="ECO:0000313" key="3">
    <source>
        <dbReference type="Proteomes" id="UP000077266"/>
    </source>
</evidence>
<organism evidence="2 3">
    <name type="scientific">Exidia glandulosa HHB12029</name>
    <dbReference type="NCBI Taxonomy" id="1314781"/>
    <lineage>
        <taxon>Eukaryota</taxon>
        <taxon>Fungi</taxon>
        <taxon>Dikarya</taxon>
        <taxon>Basidiomycota</taxon>
        <taxon>Agaricomycotina</taxon>
        <taxon>Agaricomycetes</taxon>
        <taxon>Auriculariales</taxon>
        <taxon>Exidiaceae</taxon>
        <taxon>Exidia</taxon>
    </lineage>
</organism>
<name>A0A165E9E3_EXIGL</name>
<sequence length="358" mass="40552">MFAQTGITDEIADEYVTLVHGDLGGSERVLSAQLFRSCDITSTAQLKSVVDVPGLFHALMASEDAIFRLHVLPKDARDDVAPDSKQSNIFTYIRQLLPKDYNKFASSSPGPTFRRAHDTFTHIFWALILECWELEAAEWSAGCTTLEQFASALDDLPDAVAWRVIEELSIKIASKYVAGPDFHKERSRPLAERDQNQENMKLYLAHMFVHTDLNYSIKIQDVGRVVQAMCVLIFIYAAAKKHKYTAHMLRVLVNLAYNFPPLLKEAFLTSWIINPSGKPHGGRGVDWLVELYNLYIKVVHSGSSSNFGMDQMIKVSPLIKLYKVVFNNFVVNYYMLGRTVKHAKADMTDTIDLLRKKI</sequence>
<keyword evidence="3" id="KW-1185">Reference proteome</keyword>
<dbReference type="EMBL" id="KV426157">
    <property type="protein sequence ID" value="KZV86385.1"/>
    <property type="molecule type" value="Genomic_DNA"/>
</dbReference>
<evidence type="ECO:0000259" key="1">
    <source>
        <dbReference type="Pfam" id="PF20231"/>
    </source>
</evidence>
<accession>A0A165E9E3</accession>
<dbReference type="Proteomes" id="UP000077266">
    <property type="component" value="Unassembled WGS sequence"/>
</dbReference>
<dbReference type="InterPro" id="IPR046496">
    <property type="entry name" value="DUF6589"/>
</dbReference>
<dbReference type="InParanoid" id="A0A165E9E3"/>
<evidence type="ECO:0000313" key="2">
    <source>
        <dbReference type="EMBL" id="KZV86385.1"/>
    </source>
</evidence>
<feature type="non-terminal residue" evidence="2">
    <location>
        <position position="358"/>
    </location>
</feature>
<feature type="domain" description="DUF6589" evidence="1">
    <location>
        <begin position="1"/>
        <end position="342"/>
    </location>
</feature>
<proteinExistence type="predicted"/>
<reference evidence="2 3" key="1">
    <citation type="journal article" date="2016" name="Mol. Biol. Evol.">
        <title>Comparative Genomics of Early-Diverging Mushroom-Forming Fungi Provides Insights into the Origins of Lignocellulose Decay Capabilities.</title>
        <authorList>
            <person name="Nagy L.G."/>
            <person name="Riley R."/>
            <person name="Tritt A."/>
            <person name="Adam C."/>
            <person name="Daum C."/>
            <person name="Floudas D."/>
            <person name="Sun H."/>
            <person name="Yadav J.S."/>
            <person name="Pangilinan J."/>
            <person name="Larsson K.H."/>
            <person name="Matsuura K."/>
            <person name="Barry K."/>
            <person name="Labutti K."/>
            <person name="Kuo R."/>
            <person name="Ohm R.A."/>
            <person name="Bhattacharya S.S."/>
            <person name="Shirouzu T."/>
            <person name="Yoshinaga Y."/>
            <person name="Martin F.M."/>
            <person name="Grigoriev I.V."/>
            <person name="Hibbett D.S."/>
        </authorList>
    </citation>
    <scope>NUCLEOTIDE SEQUENCE [LARGE SCALE GENOMIC DNA]</scope>
    <source>
        <strain evidence="2 3">HHB12029</strain>
    </source>
</reference>
<dbReference type="STRING" id="1314781.A0A165E9E3"/>
<gene>
    <name evidence="2" type="ORF">EXIGLDRAFT_622052</name>
</gene>
<dbReference type="AlphaFoldDB" id="A0A165E9E3"/>
<dbReference type="OrthoDB" id="4743193at2759"/>
<dbReference type="Pfam" id="PF20231">
    <property type="entry name" value="DUF6589"/>
    <property type="match status" value="1"/>
</dbReference>
<protein>
    <recommendedName>
        <fullName evidence="1">DUF6589 domain-containing protein</fullName>
    </recommendedName>
</protein>